<accession>A0A5B7WWZ2</accession>
<dbReference type="SUPFAM" id="SSF50044">
    <property type="entry name" value="SH3-domain"/>
    <property type="match status" value="1"/>
</dbReference>
<dbReference type="Gene3D" id="2.30.30.40">
    <property type="entry name" value="SH3 Domains"/>
    <property type="match status" value="3"/>
</dbReference>
<evidence type="ECO:0000313" key="2">
    <source>
        <dbReference type="EMBL" id="QCY48412.1"/>
    </source>
</evidence>
<evidence type="ECO:0000313" key="3">
    <source>
        <dbReference type="Proteomes" id="UP000307000"/>
    </source>
</evidence>
<protein>
    <submittedName>
        <fullName evidence="2">MFS transporter</fullName>
    </submittedName>
</protein>
<gene>
    <name evidence="2" type="ORF">GcLGCM259_2705</name>
</gene>
<name>A0A5B7WWZ2_9MICC</name>
<sequence length="240" mass="26669">MDRVRPSRAQASPQAVALTHRTTASLKLRKGAGRHYLVQTQLMEHQELALVEIRGSWAHVYVRGLYGWLPAAYLEQIPDVQVSTPSQSPAEPRAAAVPSRYALIEATHQTTATLNLRKGSGTGYPVIKVVDQGAKVKVMLQQGLWAQIQWGDSQGWVPSMYLQTLPQRPPRDGLISVPQQRALTTISLNGRRGPGDHYPLVRILQADTAVVVTARQGAWRKIERDGEQMWVPASQLRTVY</sequence>
<dbReference type="InterPro" id="IPR003646">
    <property type="entry name" value="SH3-like_bac-type"/>
</dbReference>
<keyword evidence="3" id="KW-1185">Reference proteome</keyword>
<proteinExistence type="predicted"/>
<dbReference type="PANTHER" id="PTHR34408">
    <property type="entry name" value="FAMILY PROTEIN, PUTATIVE-RELATED"/>
    <property type="match status" value="1"/>
</dbReference>
<dbReference type="InterPro" id="IPR036028">
    <property type="entry name" value="SH3-like_dom_sf"/>
</dbReference>
<dbReference type="PANTHER" id="PTHR34408:SF1">
    <property type="entry name" value="GLYCOSYL HYDROLASE FAMILY 19 DOMAIN-CONTAINING PROTEIN HI_1415"/>
    <property type="match status" value="1"/>
</dbReference>
<dbReference type="Pfam" id="PF08239">
    <property type="entry name" value="SH3_3"/>
    <property type="match status" value="1"/>
</dbReference>
<evidence type="ECO:0000259" key="1">
    <source>
        <dbReference type="PROSITE" id="PS51781"/>
    </source>
</evidence>
<dbReference type="Pfam" id="PF06347">
    <property type="entry name" value="SH3_4"/>
    <property type="match status" value="1"/>
</dbReference>
<dbReference type="InterPro" id="IPR052354">
    <property type="entry name" value="Cell_Wall_Dynamics_Protein"/>
</dbReference>
<dbReference type="InterPro" id="IPR010466">
    <property type="entry name" value="DUF1058"/>
</dbReference>
<reference evidence="2 3" key="1">
    <citation type="submission" date="2018-12" db="EMBL/GenBank/DDBJ databases">
        <title>Complete Genome Sequence of Glutamicibacter creatinolyticus strain LGCM259,isolated from an abscess of a 12-year-old mare in Italy.</title>
        <authorList>
            <person name="Santos R.G."/>
            <person name="Silva A.L."/>
            <person name="Seyffert N."/>
            <person name="Castro T.L.P."/>
            <person name="Attili A.R."/>
            <person name="Rifici C."/>
            <person name="Mazzullo G."/>
            <person name="Brenig B."/>
            <person name="Venanzi F."/>
            <person name="Azevedo V."/>
        </authorList>
    </citation>
    <scope>NUCLEOTIDE SEQUENCE [LARGE SCALE GENOMIC DNA]</scope>
    <source>
        <strain evidence="2 3">LGCM 259</strain>
    </source>
</reference>
<dbReference type="PROSITE" id="PS51781">
    <property type="entry name" value="SH3B"/>
    <property type="match status" value="1"/>
</dbReference>
<feature type="domain" description="SH3b" evidence="1">
    <location>
        <begin position="104"/>
        <end position="166"/>
    </location>
</feature>
<dbReference type="KEGG" id="gcr:GcLGCM259_2705"/>
<organism evidence="2 3">
    <name type="scientific">Glutamicibacter creatinolyticus</name>
    <dbReference type="NCBI Taxonomy" id="162496"/>
    <lineage>
        <taxon>Bacteria</taxon>
        <taxon>Bacillati</taxon>
        <taxon>Actinomycetota</taxon>
        <taxon>Actinomycetes</taxon>
        <taxon>Micrococcales</taxon>
        <taxon>Micrococcaceae</taxon>
        <taxon>Glutamicibacter</taxon>
    </lineage>
</organism>
<dbReference type="EMBL" id="CP034412">
    <property type="protein sequence ID" value="QCY48412.1"/>
    <property type="molecule type" value="Genomic_DNA"/>
</dbReference>
<dbReference type="Proteomes" id="UP000307000">
    <property type="component" value="Chromosome"/>
</dbReference>
<dbReference type="SMART" id="SM00287">
    <property type="entry name" value="SH3b"/>
    <property type="match status" value="3"/>
</dbReference>
<dbReference type="AlphaFoldDB" id="A0A5B7WWZ2"/>